<evidence type="ECO:0000313" key="2">
    <source>
        <dbReference type="Proteomes" id="UP001195660"/>
    </source>
</evidence>
<reference evidence="1 2" key="1">
    <citation type="submission" date="2019-11" db="EMBL/GenBank/DDBJ databases">
        <title>Novel Deefgea species.</title>
        <authorList>
            <person name="Han J.-H."/>
        </authorList>
    </citation>
    <scope>NUCLEOTIDE SEQUENCE [LARGE SCALE GENOMIC DNA]</scope>
    <source>
        <strain evidence="1 2">LMG 24817</strain>
    </source>
</reference>
<keyword evidence="2" id="KW-1185">Reference proteome</keyword>
<evidence type="ECO:0000313" key="1">
    <source>
        <dbReference type="EMBL" id="MBM5572525.1"/>
    </source>
</evidence>
<dbReference type="RefSeq" id="WP_203571856.1">
    <property type="nucleotide sequence ID" value="NZ_WOFE01000008.1"/>
</dbReference>
<accession>A0ABS2CEF5</accession>
<protein>
    <submittedName>
        <fullName evidence="1">Uncharacterized protein</fullName>
    </submittedName>
</protein>
<name>A0ABS2CEF5_9NEIS</name>
<dbReference type="EMBL" id="WOFE01000008">
    <property type="protein sequence ID" value="MBM5572525.1"/>
    <property type="molecule type" value="Genomic_DNA"/>
</dbReference>
<organism evidence="1 2">
    <name type="scientific">Deefgea chitinilytica</name>
    <dbReference type="NCBI Taxonomy" id="570276"/>
    <lineage>
        <taxon>Bacteria</taxon>
        <taxon>Pseudomonadati</taxon>
        <taxon>Pseudomonadota</taxon>
        <taxon>Betaproteobacteria</taxon>
        <taxon>Neisseriales</taxon>
        <taxon>Chitinibacteraceae</taxon>
        <taxon>Deefgea</taxon>
    </lineage>
</organism>
<proteinExistence type="predicted"/>
<dbReference type="Proteomes" id="UP001195660">
    <property type="component" value="Unassembled WGS sequence"/>
</dbReference>
<sequence>MALTQSILASFDYLSTVCLGLELDSSAYSVIVTRTRLVARYMFGPNVSGVGVGLAVSF</sequence>
<comment type="caution">
    <text evidence="1">The sequence shown here is derived from an EMBL/GenBank/DDBJ whole genome shotgun (WGS) entry which is preliminary data.</text>
</comment>
<gene>
    <name evidence="1" type="ORF">GM173_13190</name>
</gene>